<dbReference type="Proteomes" id="UP001153331">
    <property type="component" value="Unassembled WGS sequence"/>
</dbReference>
<evidence type="ECO:0000313" key="1">
    <source>
        <dbReference type="EMBL" id="KAJ8114625.1"/>
    </source>
</evidence>
<keyword evidence="2" id="KW-1185">Reference proteome</keyword>
<name>A0ACC2IHH7_9PLEO</name>
<gene>
    <name evidence="1" type="ORF">OPT61_g3534</name>
</gene>
<reference evidence="1" key="1">
    <citation type="submission" date="2022-11" db="EMBL/GenBank/DDBJ databases">
        <title>Genome Sequence of Boeremia exigua.</title>
        <authorList>
            <person name="Buettner E."/>
        </authorList>
    </citation>
    <scope>NUCLEOTIDE SEQUENCE</scope>
    <source>
        <strain evidence="1">CU02</strain>
    </source>
</reference>
<sequence length="661" mass="74622">MDNIQFEAKQLVRSYSHKHHGGDDGDGSDSRQKLDRALEDQVIQEDAFAMLVQRALSSRSTSTAAKSRCEELKAAISSFQKTFSGQLTVEGHQKMVSWSSINAGLKQLQSKYIEKSNETVRGKSKQRFHRLCEMIHDHSGVLKVLPQEYAAPVTASVELIVKASVNHEQIGEDFAGALEDIDRIVDSVERWLALFPGDPRLQEMAAQLCCAILDFVTVPMKWYSESGGKRLKTSLNENATQQYQKYVDKIRRIADHIREAAELSTIEDQRRDQAANRERNMEFEARVVNTFRQWQIDQQRDHWRRDESRYIEMHRALEKMDRTIRENPQNSLLMMSKMIGHLSHNELGPPIKQILHSGAVRFIAAETSRSDRPSNSITMDDLSDDEGRSMKGPELSNILRSRAEVQEAAQALDDHFDYDRIAPTAFPTSDFVEAEILQRLQQWTSQANPSMLGIIGPGSLSEENPFQLLTASYVQAAKASNLACLSYFCRIRPSPGNREQSDEAVASVELLYALIRQLMIYLPIDLPLEPVLHRSRFDDLDGTLCTWDIGLTLFQDLFKLVQTPVLLVSVYGIELLDSSRTVTHLEALLDVLRTCMSTQDRAGGLDTVVKVLLVTSGISQALYSRLQVEEICDVNRGSAARSPWKTGKGRQNMSFLDFSGL</sequence>
<comment type="caution">
    <text evidence="1">The sequence shown here is derived from an EMBL/GenBank/DDBJ whole genome shotgun (WGS) entry which is preliminary data.</text>
</comment>
<evidence type="ECO:0000313" key="2">
    <source>
        <dbReference type="Proteomes" id="UP001153331"/>
    </source>
</evidence>
<dbReference type="EMBL" id="JAPHNI010000183">
    <property type="protein sequence ID" value="KAJ8114625.1"/>
    <property type="molecule type" value="Genomic_DNA"/>
</dbReference>
<accession>A0ACC2IHH7</accession>
<protein>
    <submittedName>
        <fullName evidence="1">Uncharacterized protein</fullName>
    </submittedName>
</protein>
<organism evidence="1 2">
    <name type="scientific">Boeremia exigua</name>
    <dbReference type="NCBI Taxonomy" id="749465"/>
    <lineage>
        <taxon>Eukaryota</taxon>
        <taxon>Fungi</taxon>
        <taxon>Dikarya</taxon>
        <taxon>Ascomycota</taxon>
        <taxon>Pezizomycotina</taxon>
        <taxon>Dothideomycetes</taxon>
        <taxon>Pleosporomycetidae</taxon>
        <taxon>Pleosporales</taxon>
        <taxon>Pleosporineae</taxon>
        <taxon>Didymellaceae</taxon>
        <taxon>Boeremia</taxon>
    </lineage>
</organism>
<proteinExistence type="predicted"/>